<keyword evidence="1" id="KW-0238">DNA-binding</keyword>
<dbReference type="OrthoDB" id="5916374at2"/>
<organism evidence="3 4">
    <name type="scientific">Photobacterium frigidiphilum</name>
    <dbReference type="NCBI Taxonomy" id="264736"/>
    <lineage>
        <taxon>Bacteria</taxon>
        <taxon>Pseudomonadati</taxon>
        <taxon>Pseudomonadota</taxon>
        <taxon>Gammaproteobacteria</taxon>
        <taxon>Vibrionales</taxon>
        <taxon>Vibrionaceae</taxon>
        <taxon>Photobacterium</taxon>
    </lineage>
</organism>
<name>A0A2T3J7Z3_9GAMM</name>
<dbReference type="Pfam" id="PF02311">
    <property type="entry name" value="AraC_binding"/>
    <property type="match status" value="1"/>
</dbReference>
<sequence length="225" mass="25179">MKQAIEFTKNEQTYLHVGPRRKSHSSYFIVITKGSALIRLGKQECLVTQGTGFWVPFDCLHALTVLPGSHYFKVEFSVRLTTPLCREAGFFKVTELMSALLVELTKLSEKTQDWDSSFGRLLRVIADQVSELKVSNKHASPHLTKHYNDALALLLTGEKVVDTAALNKITKLIDITIHEFQTCILLREAVKLSRSGRKASQIAETLNTNEATLNALAISVFGEQF</sequence>
<dbReference type="GO" id="GO:0006355">
    <property type="term" value="P:regulation of DNA-templated transcription"/>
    <property type="evidence" value="ECO:0007669"/>
    <property type="project" value="InterPro"/>
</dbReference>
<proteinExistence type="predicted"/>
<evidence type="ECO:0000313" key="3">
    <source>
        <dbReference type="EMBL" id="PSU44894.1"/>
    </source>
</evidence>
<dbReference type="InterPro" id="IPR003313">
    <property type="entry name" value="AraC-bd"/>
</dbReference>
<evidence type="ECO:0000259" key="2">
    <source>
        <dbReference type="Pfam" id="PF02311"/>
    </source>
</evidence>
<gene>
    <name evidence="3" type="ORF">C9J12_25285</name>
</gene>
<comment type="caution">
    <text evidence="3">The sequence shown here is derived from an EMBL/GenBank/DDBJ whole genome shotgun (WGS) entry which is preliminary data.</text>
</comment>
<accession>A0A2T3J7Z3</accession>
<dbReference type="GO" id="GO:0003677">
    <property type="term" value="F:DNA binding"/>
    <property type="evidence" value="ECO:0007669"/>
    <property type="project" value="UniProtKB-KW"/>
</dbReference>
<feature type="domain" description="AraC-type arabinose-binding/dimerisation" evidence="2">
    <location>
        <begin position="21"/>
        <end position="132"/>
    </location>
</feature>
<protein>
    <recommendedName>
        <fullName evidence="2">AraC-type arabinose-binding/dimerisation domain-containing protein</fullName>
    </recommendedName>
</protein>
<reference evidence="3 4" key="1">
    <citation type="submission" date="2018-01" db="EMBL/GenBank/DDBJ databases">
        <title>Whole genome sequencing of Histamine producing bacteria.</title>
        <authorList>
            <person name="Butler K."/>
        </authorList>
    </citation>
    <scope>NUCLEOTIDE SEQUENCE [LARGE SCALE GENOMIC DNA]</scope>
    <source>
        <strain evidence="3 4">JCM 12947</strain>
    </source>
</reference>
<evidence type="ECO:0000256" key="1">
    <source>
        <dbReference type="ARBA" id="ARBA00023125"/>
    </source>
</evidence>
<dbReference type="EMBL" id="PYMJ01000040">
    <property type="protein sequence ID" value="PSU44894.1"/>
    <property type="molecule type" value="Genomic_DNA"/>
</dbReference>
<evidence type="ECO:0000313" key="4">
    <source>
        <dbReference type="Proteomes" id="UP000240987"/>
    </source>
</evidence>
<dbReference type="AlphaFoldDB" id="A0A2T3J7Z3"/>
<keyword evidence="4" id="KW-1185">Reference proteome</keyword>
<dbReference type="Proteomes" id="UP000240987">
    <property type="component" value="Unassembled WGS sequence"/>
</dbReference>
<dbReference type="RefSeq" id="WP_107245233.1">
    <property type="nucleotide sequence ID" value="NZ_PYMJ01000040.1"/>
</dbReference>